<dbReference type="EMBL" id="JANPWB010000005">
    <property type="protein sequence ID" value="KAJ1185283.1"/>
    <property type="molecule type" value="Genomic_DNA"/>
</dbReference>
<protein>
    <submittedName>
        <fullName evidence="1">Uncharacterized protein</fullName>
    </submittedName>
</protein>
<reference evidence="1" key="1">
    <citation type="journal article" date="2022" name="bioRxiv">
        <title>Sequencing and chromosome-scale assembly of the giantPleurodeles waltlgenome.</title>
        <authorList>
            <person name="Brown T."/>
            <person name="Elewa A."/>
            <person name="Iarovenko S."/>
            <person name="Subramanian E."/>
            <person name="Araus A.J."/>
            <person name="Petzold A."/>
            <person name="Susuki M."/>
            <person name="Suzuki K.-i.T."/>
            <person name="Hayashi T."/>
            <person name="Toyoda A."/>
            <person name="Oliveira C."/>
            <person name="Osipova E."/>
            <person name="Leigh N.D."/>
            <person name="Simon A."/>
            <person name="Yun M.H."/>
        </authorList>
    </citation>
    <scope>NUCLEOTIDE SEQUENCE</scope>
    <source>
        <strain evidence="1">20211129_DDA</strain>
        <tissue evidence="1">Liver</tissue>
    </source>
</reference>
<comment type="caution">
    <text evidence="1">The sequence shown here is derived from an EMBL/GenBank/DDBJ whole genome shotgun (WGS) entry which is preliminary data.</text>
</comment>
<keyword evidence="2" id="KW-1185">Reference proteome</keyword>
<sequence length="93" mass="10313">MQVAEPRPPIPASRLQPTALEDVSFREALSVTVAEFRSCNEGTATQRGMELEAFKVVVRGHYMGKTKGIRVHEEEGREGRLLSWLVHPNTAGP</sequence>
<dbReference type="AlphaFoldDB" id="A0AAV7U8M8"/>
<evidence type="ECO:0000313" key="2">
    <source>
        <dbReference type="Proteomes" id="UP001066276"/>
    </source>
</evidence>
<evidence type="ECO:0000313" key="1">
    <source>
        <dbReference type="EMBL" id="KAJ1185283.1"/>
    </source>
</evidence>
<name>A0AAV7U8M8_PLEWA</name>
<gene>
    <name evidence="1" type="ORF">NDU88_002077</name>
</gene>
<dbReference type="Proteomes" id="UP001066276">
    <property type="component" value="Chromosome 3_1"/>
</dbReference>
<organism evidence="1 2">
    <name type="scientific">Pleurodeles waltl</name>
    <name type="common">Iberian ribbed newt</name>
    <dbReference type="NCBI Taxonomy" id="8319"/>
    <lineage>
        <taxon>Eukaryota</taxon>
        <taxon>Metazoa</taxon>
        <taxon>Chordata</taxon>
        <taxon>Craniata</taxon>
        <taxon>Vertebrata</taxon>
        <taxon>Euteleostomi</taxon>
        <taxon>Amphibia</taxon>
        <taxon>Batrachia</taxon>
        <taxon>Caudata</taxon>
        <taxon>Salamandroidea</taxon>
        <taxon>Salamandridae</taxon>
        <taxon>Pleurodelinae</taxon>
        <taxon>Pleurodeles</taxon>
    </lineage>
</organism>
<proteinExistence type="predicted"/>
<accession>A0AAV7U8M8</accession>